<keyword evidence="14 17" id="KW-0732">Signal</keyword>
<protein>
    <recommendedName>
        <fullName evidence="14">Delta-like protein</fullName>
    </recommendedName>
</protein>
<feature type="disulfide bond" evidence="13">
    <location>
        <begin position="225"/>
        <end position="234"/>
    </location>
</feature>
<dbReference type="GO" id="GO:0045197">
    <property type="term" value="P:establishment or maintenance of epithelial cell apical/basal polarity"/>
    <property type="evidence" value="ECO:0007669"/>
    <property type="project" value="TreeGrafter"/>
</dbReference>
<feature type="disulfide bond" evidence="12">
    <location>
        <begin position="700"/>
        <end position="709"/>
    </location>
</feature>
<evidence type="ECO:0000256" key="9">
    <source>
        <dbReference type="ARBA" id="ARBA00023136"/>
    </source>
</evidence>
<evidence type="ECO:0000256" key="8">
    <source>
        <dbReference type="ARBA" id="ARBA00022989"/>
    </source>
</evidence>
<dbReference type="Pfam" id="PF00008">
    <property type="entry name" value="EGF"/>
    <property type="match status" value="2"/>
</dbReference>
<feature type="domain" description="DSL" evidence="19">
    <location>
        <begin position="189"/>
        <end position="234"/>
    </location>
</feature>
<organism evidence="20 21">
    <name type="scientific">Elysia crispata</name>
    <name type="common">lettuce slug</name>
    <dbReference type="NCBI Taxonomy" id="231223"/>
    <lineage>
        <taxon>Eukaryota</taxon>
        <taxon>Metazoa</taxon>
        <taxon>Spiralia</taxon>
        <taxon>Lophotrochozoa</taxon>
        <taxon>Mollusca</taxon>
        <taxon>Gastropoda</taxon>
        <taxon>Heterobranchia</taxon>
        <taxon>Euthyneura</taxon>
        <taxon>Panpulmonata</taxon>
        <taxon>Sacoglossa</taxon>
        <taxon>Placobranchoidea</taxon>
        <taxon>Plakobranchidae</taxon>
        <taxon>Elysia</taxon>
    </lineage>
</organism>
<dbReference type="SMART" id="SM00181">
    <property type="entry name" value="EGF"/>
    <property type="match status" value="12"/>
</dbReference>
<keyword evidence="11" id="KW-0325">Glycoprotein</keyword>
<dbReference type="Gene3D" id="2.10.25.10">
    <property type="entry name" value="Laminin"/>
    <property type="match status" value="7"/>
</dbReference>
<dbReference type="GO" id="GO:0005886">
    <property type="term" value="C:plasma membrane"/>
    <property type="evidence" value="ECO:0007669"/>
    <property type="project" value="TreeGrafter"/>
</dbReference>
<dbReference type="PROSITE" id="PS51051">
    <property type="entry name" value="DSL"/>
    <property type="match status" value="1"/>
</dbReference>
<proteinExistence type="predicted"/>
<keyword evidence="10 12" id="KW-1015">Disulfide bond</keyword>
<evidence type="ECO:0000256" key="6">
    <source>
        <dbReference type="ARBA" id="ARBA00022782"/>
    </source>
</evidence>
<dbReference type="InterPro" id="IPR051022">
    <property type="entry name" value="Notch_Cell-Fate_Det"/>
</dbReference>
<gene>
    <name evidence="20" type="ORF">RRG08_037419</name>
</gene>
<comment type="function">
    <text evidence="14">Putative Notch ligand involved in the mediation of Notch signaling.</text>
</comment>
<feature type="region of interest" description="Disordered" evidence="15">
    <location>
        <begin position="1190"/>
        <end position="1227"/>
    </location>
</feature>
<evidence type="ECO:0000256" key="3">
    <source>
        <dbReference type="ARBA" id="ARBA00022536"/>
    </source>
</evidence>
<dbReference type="Proteomes" id="UP001283361">
    <property type="component" value="Unassembled WGS sequence"/>
</dbReference>
<dbReference type="GO" id="GO:0005509">
    <property type="term" value="F:calcium ion binding"/>
    <property type="evidence" value="ECO:0007669"/>
    <property type="project" value="InterPro"/>
</dbReference>
<evidence type="ECO:0000256" key="4">
    <source>
        <dbReference type="ARBA" id="ARBA00022692"/>
    </source>
</evidence>
<feature type="domain" description="EGF-like" evidence="18">
    <location>
        <begin position="281"/>
        <end position="318"/>
    </location>
</feature>
<dbReference type="InterPro" id="IPR001881">
    <property type="entry name" value="EGF-like_Ca-bd_dom"/>
</dbReference>
<feature type="compositionally biased region" description="Polar residues" evidence="15">
    <location>
        <begin position="1190"/>
        <end position="1200"/>
    </location>
</feature>
<keyword evidence="5 14" id="KW-0677">Repeat</keyword>
<feature type="compositionally biased region" description="Low complexity" evidence="15">
    <location>
        <begin position="1208"/>
        <end position="1223"/>
    </location>
</feature>
<reference evidence="20" key="1">
    <citation type="journal article" date="2023" name="G3 (Bethesda)">
        <title>A reference genome for the long-term kleptoplast-retaining sea slug Elysia crispata morphotype clarki.</title>
        <authorList>
            <person name="Eastman K.E."/>
            <person name="Pendleton A.L."/>
            <person name="Shaikh M.A."/>
            <person name="Suttiyut T."/>
            <person name="Ogas R."/>
            <person name="Tomko P."/>
            <person name="Gavelis G."/>
            <person name="Widhalm J.R."/>
            <person name="Wisecaver J.H."/>
        </authorList>
    </citation>
    <scope>NUCLEOTIDE SEQUENCE</scope>
    <source>
        <strain evidence="20">ECLA1</strain>
    </source>
</reference>
<dbReference type="GO" id="GO:0030154">
    <property type="term" value="P:cell differentiation"/>
    <property type="evidence" value="ECO:0007669"/>
    <property type="project" value="UniProtKB-KW"/>
</dbReference>
<feature type="disulfide bond" evidence="12">
    <location>
        <begin position="500"/>
        <end position="517"/>
    </location>
</feature>
<feature type="disulfide bond" evidence="12">
    <location>
        <begin position="519"/>
        <end position="528"/>
    </location>
</feature>
<evidence type="ECO:0000313" key="21">
    <source>
        <dbReference type="Proteomes" id="UP001283361"/>
    </source>
</evidence>
<name>A0AAE1AFP1_9GAST</name>
<keyword evidence="9 14" id="KW-0472">Membrane</keyword>
<dbReference type="SMART" id="SM00179">
    <property type="entry name" value="EGF_CA"/>
    <property type="match status" value="4"/>
</dbReference>
<sequence>MRLLEKIQKRLNLPALLLTLFLCDVHWPTTEGSAKVLLDLQNYQNPGSLKYDGACCDGEFIDQSCTSFCDYSLTICVDTRSGSPCTQARLNLGYLMSSGTSFGFPDTFHDGYSNPVPVEIDKWEGSVQITVIVYDQDTSEKQLVDYFSFSFSLATPVKERVAVASDYKNFTLEGTRDSQKSRLKIGVTAHCDRFFYTDTCDVNCVPSDDCMGHYTCNVTDGSKICLDGWAGEQCNISLSENFNCPRAYCQYHGVCVQYGDRLNQVYCCCDPGYSGERCEEDVDECASSPCRNGGVCVQEVPPLFSCTCPPGWKGALCEEVQTCVDNPCQNGGLCQNLSTQTQPQGLFYICECRASFLGDFCEKPVTTAALETTILPKTVSGTVMAAPTPTETNPTKEATKITLPSPVDECYGNYHGSKCENHCKPTDDCSGHYVCDKTTGHKLCRPGWTPESNCTRRSLQDFDCPCQNGGECFAGSCCCPPGFSGPLCTVTSAACFTNPCLNGGTCMVNVLSDTEECVCPEMFAGHLCDLMVAPNRNCQPGYFGPKCETYCAPQLECGLDNQYYCDEITGERICMFGWTGELCNMPVSNLSYHEPCPNSLCRHGVCVNGLCCCEPGYTGTLCHSKILACLHQPCLNSGKCFDKGNSYTCDCPSGYIGLNCEIRAASDDYNPAVNTQCSTVLCQNSGTCVPIGTSDFYCLCTERYVGSLCDTYVPKQASNPLCPYLYFGAKCSVRCEERDACAEGHFYCDSNLGHKICKSGWGGYNCNIRVVSPDVDPACPSGGSRCQNGGSCFNGSCCCTEHYDGELCQSETLPCSRQLPNHEKPCGDHRNCINLDYFNFTCSCDAGLFSPSCQNNHTEVTQIINLILPISTHIEPSSTVATHATASQSTNPPEQCGNFWCYNGGRCYFTSLGRICRCPRENMGRFCETLSDTFTESSSSYVRYLSSSRASAAIPASSSGIVTFIRPSTTVIITYDESDLNILSSAPDTAVLSPQSALSDLVSYTELYSPVEAGLSSSALFSRSFRTSQDSVTETFHPRASPVDLFSGRSTLSSIPTTILKDPTMIQGTFPAMPQTTSIQSSSLALIDLDLQPVSIQPTEAPIAERNLETSMFPLQPESILSSMDSSITYSTSESSVYPSLPVTEPSDRRDKNGSTMPKVSVSHILPTSLVSFEGDKIYASTPEFKFSTTLPTPNNSSDIHTADSEASASPTSTILDSSSVSSMEDAKTGASAQQNVSHGILFIAGLIQYSNMSMLIEQVEVALLETLSDIDCCLKVEVDESSVYFNDQGDPLIRLNYNYTARRARIDNLQRMKRDGTPMRGFRMPDSGTPLQTTVSEKTARRVNDLLGQILQDLHVHRGPVFGNDLLFFVDVVGSVDTEMFAAFEASFVMAWMDQNSNCNCEIEARVLSTHGFIGRYGTQLLRLYYTITRDGEWQLSTSAKAPSNQQLSRQFRDRHLNNLYAQSDVAISTSLLYRIPLSSIVTLKSEAAQVIQENLDFVWKQYLRGTSQIAVTLIEKQLHYTSRGTDISCMKYFVTTDGNFKNPSMDVGPSLTTMQKVFGAYLGQHKRTHQLLLRGRANYFTTARVISARTEGGQIVLRKWFYDLDGCVVTYVYFKQLFESADIPKETFSKGNYTSRNETLVTIEPATLVRRRYEVTLEGQVADTSMIQTSLSAAWTAYNSDIPPSVLKIGIEEIDRSSFVNGRGDLLTVIYYTVIVDEADSALTFAEEPGHNILEQYFHQLLTGSVTLCSEACSIRTIRILQVLLEETTQTVNETADELNDPLTTALQEAWTRSNAEFSGAIQVDIHHIIEKIVDINTRDRTASIRYSLNLLGGQHQVTDQDLYTPTDEEIEMAIKKQDVGVTLFQPRGDGDANDDDSFPWYIPVGVILALFLIGLIVVVFLLITKDSRRRDSRLVQQDVQARMDFDKEHFAREPDIPNPTFAPEDAELDDVKTSTYTVNPYQLDIPDDLPT</sequence>
<evidence type="ECO:0000256" key="15">
    <source>
        <dbReference type="SAM" id="MobiDB-lite"/>
    </source>
</evidence>
<feature type="domain" description="EGF-like" evidence="18">
    <location>
        <begin position="491"/>
        <end position="529"/>
    </location>
</feature>
<feature type="domain" description="EGF-like" evidence="18">
    <location>
        <begin position="319"/>
        <end position="362"/>
    </location>
</feature>
<comment type="subcellular location">
    <subcellularLocation>
        <location evidence="1">Membrane</location>
        <topology evidence="1">Single-pass membrane protein</topology>
    </subcellularLocation>
    <subcellularLocation>
        <location evidence="14">Membrane</location>
        <topology evidence="14">Single-pass type I membrane protein</topology>
    </subcellularLocation>
</comment>
<evidence type="ECO:0000256" key="13">
    <source>
        <dbReference type="PROSITE-ProRule" id="PRU00377"/>
    </source>
</evidence>
<feature type="transmembrane region" description="Helical" evidence="16">
    <location>
        <begin position="1883"/>
        <end position="1906"/>
    </location>
</feature>
<evidence type="ECO:0000313" key="20">
    <source>
        <dbReference type="EMBL" id="KAK3786954.1"/>
    </source>
</evidence>
<evidence type="ECO:0000256" key="16">
    <source>
        <dbReference type="SAM" id="Phobius"/>
    </source>
</evidence>
<evidence type="ECO:0000256" key="12">
    <source>
        <dbReference type="PROSITE-ProRule" id="PRU00076"/>
    </source>
</evidence>
<dbReference type="FunFam" id="2.10.25.10:FF:000050">
    <property type="entry name" value="neurogenic locus notch homolog protein 3"/>
    <property type="match status" value="1"/>
</dbReference>
<feature type="chain" id="PRO_5042167271" description="Delta-like protein" evidence="17">
    <location>
        <begin position="33"/>
        <end position="1974"/>
    </location>
</feature>
<comment type="caution">
    <text evidence="20">The sequence shown here is derived from an EMBL/GenBank/DDBJ whole genome shotgun (WGS) entry which is preliminary data.</text>
</comment>
<dbReference type="PANTHER" id="PTHR24049">
    <property type="entry name" value="CRUMBS FAMILY MEMBER"/>
    <property type="match status" value="1"/>
</dbReference>
<feature type="disulfide bond" evidence="12">
    <location>
        <begin position="651"/>
        <end position="660"/>
    </location>
</feature>
<dbReference type="GO" id="GO:0032991">
    <property type="term" value="C:protein-containing complex"/>
    <property type="evidence" value="ECO:0007669"/>
    <property type="project" value="TreeGrafter"/>
</dbReference>
<dbReference type="GO" id="GO:0120025">
    <property type="term" value="C:plasma membrane bounded cell projection"/>
    <property type="evidence" value="ECO:0007669"/>
    <property type="project" value="UniProtKB-ARBA"/>
</dbReference>
<dbReference type="CDD" id="cd00054">
    <property type="entry name" value="EGF_CA"/>
    <property type="match status" value="2"/>
</dbReference>
<keyword evidence="21" id="KW-1185">Reference proteome</keyword>
<keyword evidence="7" id="KW-0106">Calcium</keyword>
<dbReference type="EMBL" id="JAWDGP010001927">
    <property type="protein sequence ID" value="KAK3786954.1"/>
    <property type="molecule type" value="Genomic_DNA"/>
</dbReference>
<evidence type="ECO:0000256" key="2">
    <source>
        <dbReference type="ARBA" id="ARBA00022473"/>
    </source>
</evidence>
<dbReference type="GO" id="GO:0007157">
    <property type="term" value="P:heterophilic cell-cell adhesion via plasma membrane cell adhesion molecules"/>
    <property type="evidence" value="ECO:0007669"/>
    <property type="project" value="TreeGrafter"/>
</dbReference>
<feature type="domain" description="EGF-like" evidence="18">
    <location>
        <begin position="240"/>
        <end position="279"/>
    </location>
</feature>
<evidence type="ECO:0000256" key="11">
    <source>
        <dbReference type="ARBA" id="ARBA00023180"/>
    </source>
</evidence>
<dbReference type="FunFam" id="2.10.25.10:FF:000247">
    <property type="entry name" value="Delta/notch like EGF repeat containing"/>
    <property type="match status" value="1"/>
</dbReference>
<evidence type="ECO:0000256" key="10">
    <source>
        <dbReference type="ARBA" id="ARBA00023157"/>
    </source>
</evidence>
<dbReference type="GO" id="GO:0007154">
    <property type="term" value="P:cell communication"/>
    <property type="evidence" value="ECO:0007669"/>
    <property type="project" value="InterPro"/>
</dbReference>
<evidence type="ECO:0000256" key="1">
    <source>
        <dbReference type="ARBA" id="ARBA00004167"/>
    </source>
</evidence>
<dbReference type="InterPro" id="IPR000152">
    <property type="entry name" value="EGF-type_Asp/Asn_hydroxyl_site"/>
</dbReference>
<evidence type="ECO:0000256" key="5">
    <source>
        <dbReference type="ARBA" id="ARBA00022737"/>
    </source>
</evidence>
<feature type="region of interest" description="Disordered" evidence="15">
    <location>
        <begin position="1132"/>
        <end position="1159"/>
    </location>
</feature>
<dbReference type="Pfam" id="PF01414">
    <property type="entry name" value="DSL"/>
    <property type="match status" value="4"/>
</dbReference>
<dbReference type="SMART" id="SM00051">
    <property type="entry name" value="DSL"/>
    <property type="match status" value="4"/>
</dbReference>
<evidence type="ECO:0000259" key="18">
    <source>
        <dbReference type="PROSITE" id="PS50026"/>
    </source>
</evidence>
<keyword evidence="8 14" id="KW-1133">Transmembrane helix</keyword>
<keyword evidence="2 14" id="KW-0217">Developmental protein</keyword>
<evidence type="ECO:0000256" key="14">
    <source>
        <dbReference type="RuleBase" id="RU280815"/>
    </source>
</evidence>
<keyword evidence="4 14" id="KW-0812">Transmembrane</keyword>
<dbReference type="PROSITE" id="PS00022">
    <property type="entry name" value="EGF_1"/>
    <property type="match status" value="7"/>
</dbReference>
<feature type="domain" description="EGF-like" evidence="18">
    <location>
        <begin position="892"/>
        <end position="928"/>
    </location>
</feature>
<keyword evidence="3 12" id="KW-0245">EGF-like domain</keyword>
<dbReference type="InterPro" id="IPR000742">
    <property type="entry name" value="EGF"/>
</dbReference>
<dbReference type="GO" id="GO:0007399">
    <property type="term" value="P:nervous system development"/>
    <property type="evidence" value="ECO:0007669"/>
    <property type="project" value="UniProtKB-ARBA"/>
</dbReference>
<feature type="signal peptide" evidence="17">
    <location>
        <begin position="1"/>
        <end position="32"/>
    </location>
</feature>
<feature type="disulfide bond" evidence="12">
    <location>
        <begin position="918"/>
        <end position="927"/>
    </location>
</feature>
<feature type="domain" description="EGF-like" evidence="18">
    <location>
        <begin position="673"/>
        <end position="710"/>
    </location>
</feature>
<feature type="disulfide bond" evidence="12">
    <location>
        <begin position="269"/>
        <end position="278"/>
    </location>
</feature>
<dbReference type="PROSITE" id="PS00010">
    <property type="entry name" value="ASX_HYDROXYL"/>
    <property type="match status" value="1"/>
</dbReference>
<dbReference type="SUPFAM" id="SSF57196">
    <property type="entry name" value="EGF/Laminin"/>
    <property type="match status" value="7"/>
</dbReference>
<evidence type="ECO:0000259" key="19">
    <source>
        <dbReference type="PROSITE" id="PS51051"/>
    </source>
</evidence>
<feature type="domain" description="EGF-like" evidence="18">
    <location>
        <begin position="625"/>
        <end position="661"/>
    </location>
</feature>
<feature type="disulfide bond" evidence="12">
    <location>
        <begin position="352"/>
        <end position="361"/>
    </location>
</feature>
<keyword evidence="6" id="KW-0221">Differentiation</keyword>
<dbReference type="InterPro" id="IPR001774">
    <property type="entry name" value="DSL"/>
</dbReference>
<feature type="disulfide bond" evidence="13">
    <location>
        <begin position="204"/>
        <end position="216"/>
    </location>
</feature>
<evidence type="ECO:0000256" key="7">
    <source>
        <dbReference type="ARBA" id="ARBA00022837"/>
    </source>
</evidence>
<evidence type="ECO:0000256" key="17">
    <source>
        <dbReference type="SAM" id="SignalP"/>
    </source>
</evidence>
<comment type="caution">
    <text evidence="12">Lacks conserved residue(s) required for the propagation of feature annotation.</text>
</comment>
<dbReference type="Gene3D" id="2.10.25.140">
    <property type="match status" value="4"/>
</dbReference>
<feature type="disulfide bond" evidence="12">
    <location>
        <begin position="308"/>
        <end position="317"/>
    </location>
</feature>
<dbReference type="PROSITE" id="PS50026">
    <property type="entry name" value="EGF_3"/>
    <property type="match status" value="7"/>
</dbReference>
<feature type="disulfide bond" evidence="13">
    <location>
        <begin position="191"/>
        <end position="200"/>
    </location>
</feature>
<accession>A0AAE1AFP1</accession>
<dbReference type="PROSITE" id="PS01186">
    <property type="entry name" value="EGF_2"/>
    <property type="match status" value="3"/>
</dbReference>